<dbReference type="EMBL" id="BJFL01000037">
    <property type="protein sequence ID" value="GDY33263.1"/>
    <property type="molecule type" value="Genomic_DNA"/>
</dbReference>
<comment type="caution">
    <text evidence="1">The sequence shown here is derived from an EMBL/GenBank/DDBJ whole genome shotgun (WGS) entry which is preliminary data.</text>
</comment>
<organism evidence="1 2">
    <name type="scientific">Gandjariella thermophila</name>
    <dbReference type="NCBI Taxonomy" id="1931992"/>
    <lineage>
        <taxon>Bacteria</taxon>
        <taxon>Bacillati</taxon>
        <taxon>Actinomycetota</taxon>
        <taxon>Actinomycetes</taxon>
        <taxon>Pseudonocardiales</taxon>
        <taxon>Pseudonocardiaceae</taxon>
        <taxon>Gandjariella</taxon>
    </lineage>
</organism>
<name>A0A4D4JH82_9PSEU</name>
<dbReference type="AlphaFoldDB" id="A0A4D4JH82"/>
<evidence type="ECO:0000313" key="1">
    <source>
        <dbReference type="EMBL" id="GDY33263.1"/>
    </source>
</evidence>
<keyword evidence="2" id="KW-1185">Reference proteome</keyword>
<proteinExistence type="predicted"/>
<accession>A0A4D4JH82</accession>
<protein>
    <submittedName>
        <fullName evidence="1">Uncharacterized protein</fullName>
    </submittedName>
</protein>
<dbReference type="Proteomes" id="UP000298860">
    <property type="component" value="Unassembled WGS sequence"/>
</dbReference>
<gene>
    <name evidence="1" type="ORF">GTS_48960</name>
</gene>
<sequence>MIVWNYRHRIEYHRVGQGGKRTLEHTEVVDDHGWYFARAGLTSEEWRVRYTHVCADDFLERVGAKPGQWVVIVWRQPEGADQKLLCSVRIWWRCVAPRGRTDHSAQR</sequence>
<evidence type="ECO:0000313" key="2">
    <source>
        <dbReference type="Proteomes" id="UP000298860"/>
    </source>
</evidence>
<reference evidence="2" key="1">
    <citation type="submission" date="2019-04" db="EMBL/GenBank/DDBJ databases">
        <title>Draft genome sequence of Pseudonocardiaceae bacterium SL3-2-4.</title>
        <authorList>
            <person name="Ningsih F."/>
            <person name="Yokota A."/>
            <person name="Sakai Y."/>
            <person name="Nanatani K."/>
            <person name="Yabe S."/>
            <person name="Oetari A."/>
            <person name="Sjamsuridzal W."/>
        </authorList>
    </citation>
    <scope>NUCLEOTIDE SEQUENCE [LARGE SCALE GENOMIC DNA]</scope>
    <source>
        <strain evidence="2">SL3-2-4</strain>
    </source>
</reference>